<evidence type="ECO:0000313" key="2">
    <source>
        <dbReference type="Proteomes" id="UP000254924"/>
    </source>
</evidence>
<accession>A0A380KFP6</accession>
<evidence type="ECO:0008006" key="3">
    <source>
        <dbReference type="Google" id="ProtNLM"/>
    </source>
</evidence>
<gene>
    <name evidence="1" type="ORF">NCTC12224_02691</name>
</gene>
<sequence>MKIKLFYEQARETLEQFEERVNEWAKGVDVVSVTTVAQTYGCEVDIRTVLAITVHYR</sequence>
<dbReference type="EMBL" id="UHFN01000007">
    <property type="protein sequence ID" value="SUN63912.1"/>
    <property type="molecule type" value="Genomic_DNA"/>
</dbReference>
<evidence type="ECO:0000313" key="1">
    <source>
        <dbReference type="EMBL" id="SUN63912.1"/>
    </source>
</evidence>
<proteinExistence type="predicted"/>
<keyword evidence="2" id="KW-1185">Reference proteome</keyword>
<organism evidence="1 2">
    <name type="scientific">Streptococcus hyointestinalis</name>
    <dbReference type="NCBI Taxonomy" id="1337"/>
    <lineage>
        <taxon>Bacteria</taxon>
        <taxon>Bacillati</taxon>
        <taxon>Bacillota</taxon>
        <taxon>Bacilli</taxon>
        <taxon>Lactobacillales</taxon>
        <taxon>Streptococcaceae</taxon>
        <taxon>Streptococcus</taxon>
    </lineage>
</organism>
<dbReference type="Proteomes" id="UP000254924">
    <property type="component" value="Unassembled WGS sequence"/>
</dbReference>
<protein>
    <recommendedName>
        <fullName evidence="3">Phage protein</fullName>
    </recommendedName>
</protein>
<dbReference type="AlphaFoldDB" id="A0A380KFP6"/>
<name>A0A380KFP6_9STRE</name>
<reference evidence="1 2" key="1">
    <citation type="submission" date="2018-06" db="EMBL/GenBank/DDBJ databases">
        <authorList>
            <consortium name="Pathogen Informatics"/>
            <person name="Doyle S."/>
        </authorList>
    </citation>
    <scope>NUCLEOTIDE SEQUENCE [LARGE SCALE GENOMIC DNA]</scope>
    <source>
        <strain evidence="1 2">NCTC12224</strain>
    </source>
</reference>